<gene>
    <name evidence="3" type="ORF">RZN05_12030</name>
</gene>
<evidence type="ECO:0000259" key="2">
    <source>
        <dbReference type="Pfam" id="PF03372"/>
    </source>
</evidence>
<dbReference type="InterPro" id="IPR005135">
    <property type="entry name" value="Endo/exonuclease/phosphatase"/>
</dbReference>
<dbReference type="EMBL" id="JAWJEJ010000001">
    <property type="protein sequence ID" value="MDV3457714.1"/>
    <property type="molecule type" value="Genomic_DNA"/>
</dbReference>
<evidence type="ECO:0000313" key="3">
    <source>
        <dbReference type="EMBL" id="MDV3457714.1"/>
    </source>
</evidence>
<dbReference type="RefSeq" id="WP_317226846.1">
    <property type="nucleotide sequence ID" value="NZ_JAWJEJ010000001.1"/>
</dbReference>
<dbReference type="Gene3D" id="3.60.10.10">
    <property type="entry name" value="Endonuclease/exonuclease/phosphatase"/>
    <property type="match status" value="1"/>
</dbReference>
<dbReference type="PANTHER" id="PTHR12121">
    <property type="entry name" value="CARBON CATABOLITE REPRESSOR PROTEIN 4"/>
    <property type="match status" value="1"/>
</dbReference>
<dbReference type="InterPro" id="IPR036691">
    <property type="entry name" value="Endo/exonu/phosph_ase_sf"/>
</dbReference>
<dbReference type="CDD" id="cd09083">
    <property type="entry name" value="EEP-1"/>
    <property type="match status" value="1"/>
</dbReference>
<dbReference type="PANTHER" id="PTHR12121:SF36">
    <property type="entry name" value="ENDONUCLEASE_EXONUCLEASE_PHOSPHATASE DOMAIN-CONTAINING PROTEIN"/>
    <property type="match status" value="1"/>
</dbReference>
<keyword evidence="3" id="KW-0255">Endonuclease</keyword>
<keyword evidence="3" id="KW-0540">Nuclease</keyword>
<dbReference type="GO" id="GO:0004519">
    <property type="term" value="F:endonuclease activity"/>
    <property type="evidence" value="ECO:0007669"/>
    <property type="project" value="UniProtKB-KW"/>
</dbReference>
<keyword evidence="1" id="KW-0732">Signal</keyword>
<reference evidence="3 4" key="1">
    <citation type="submission" date="2023-10" db="EMBL/GenBank/DDBJ databases">
        <title>Sphingomonas sp. HF-S4 16S ribosomal RNA gene Genome sequencing and assembly.</title>
        <authorList>
            <person name="Lee H."/>
        </authorList>
    </citation>
    <scope>NUCLEOTIDE SEQUENCE [LARGE SCALE GENOMIC DNA]</scope>
    <source>
        <strain evidence="3 4">HF-S4</strain>
    </source>
</reference>
<dbReference type="Pfam" id="PF03372">
    <property type="entry name" value="Exo_endo_phos"/>
    <property type="match status" value="1"/>
</dbReference>
<keyword evidence="4" id="KW-1185">Reference proteome</keyword>
<dbReference type="InterPro" id="IPR050410">
    <property type="entry name" value="CCR4/nocturin_mRNA_transcr"/>
</dbReference>
<keyword evidence="3" id="KW-0378">Hydrolase</keyword>
<name>A0ABU3Y8K9_9SPHN</name>
<dbReference type="SUPFAM" id="SSF56219">
    <property type="entry name" value="DNase I-like"/>
    <property type="match status" value="1"/>
</dbReference>
<feature type="signal peptide" evidence="1">
    <location>
        <begin position="1"/>
        <end position="20"/>
    </location>
</feature>
<feature type="domain" description="Endonuclease/exonuclease/phosphatase" evidence="2">
    <location>
        <begin position="27"/>
        <end position="266"/>
    </location>
</feature>
<feature type="chain" id="PRO_5045332174" evidence="1">
    <location>
        <begin position="21"/>
        <end position="278"/>
    </location>
</feature>
<protein>
    <submittedName>
        <fullName evidence="3">Endonuclease/exonuclease/phosphatase family protein</fullName>
    </submittedName>
</protein>
<proteinExistence type="predicted"/>
<evidence type="ECO:0000313" key="4">
    <source>
        <dbReference type="Proteomes" id="UP001273531"/>
    </source>
</evidence>
<evidence type="ECO:0000256" key="1">
    <source>
        <dbReference type="SAM" id="SignalP"/>
    </source>
</evidence>
<organism evidence="3 4">
    <name type="scientific">Sphingomonas agrestis</name>
    <dbReference type="NCBI Taxonomy" id="3080540"/>
    <lineage>
        <taxon>Bacteria</taxon>
        <taxon>Pseudomonadati</taxon>
        <taxon>Pseudomonadota</taxon>
        <taxon>Alphaproteobacteria</taxon>
        <taxon>Sphingomonadales</taxon>
        <taxon>Sphingomonadaceae</taxon>
        <taxon>Sphingomonas</taxon>
    </lineage>
</organism>
<sequence length="278" mass="31101">MKLILWVLAAMLAVGGPAWAQAPLKVMSFNIRYANDSDGANAWDKRKEVTAAMLKKAAPDLFGTQELLKVQGDFLVSRLKNYAWFGNDRRGGHDDEHMGIFYRTDRLKLIESGQFWLSDTPEVVGSISWGHPLPRMVTWGLFETVKGGRRFYAFNTHFPYREEDEDARTKGAALILERITALAGDLPVVLTGDFNTTPDSAAHRTLATKLVDARASAPVKLGPAETFHNFTGKADKQIDWIFLRGFAAKRVTTITDHRGEVQTSDHFPVLAELGWPKR</sequence>
<accession>A0ABU3Y8K9</accession>
<dbReference type="Proteomes" id="UP001273531">
    <property type="component" value="Unassembled WGS sequence"/>
</dbReference>
<comment type="caution">
    <text evidence="3">The sequence shown here is derived from an EMBL/GenBank/DDBJ whole genome shotgun (WGS) entry which is preliminary data.</text>
</comment>